<keyword evidence="2" id="KW-0997">Cell inner membrane</keyword>
<dbReference type="EMBL" id="LR590463">
    <property type="protein sequence ID" value="VTP67101.1"/>
    <property type="molecule type" value="Genomic_DNA"/>
</dbReference>
<dbReference type="Pfam" id="PF07429">
    <property type="entry name" value="Glyco_transf_56"/>
    <property type="match status" value="1"/>
</dbReference>
<sequence>MERVSSMENQRKIVHLCPDDKFIDNAIRMFEDAFPQENIVCVYTKGRPANYVKNGIDYHVGVKDVLLGINNGVMNHARIVVVHSLSSAWYRTLERLAKNVPIIWLGWGADYYDIISPHCGMLLDQTAELEGRIRAGKNKTIKAYIQLLFDSMYRKVKVIERINYFVPVIPNEYATLKSARKWRAFPAQADWNYSPTGQELADYVKAHGVAEEMGRDILLGNSATSSNNHIEAFDIIDVFNLSRRKLVVPLSYGDAQYGREIKHIGEARFGEGFDALIDYMPIDTYMKKIARCGFVVMNHVRQQAVGNIIIMLYMGLKYF</sequence>
<dbReference type="Proteomes" id="UP000307968">
    <property type="component" value="Chromosome"/>
</dbReference>
<dbReference type="GO" id="GO:0008417">
    <property type="term" value="F:fucosyltransferase activity"/>
    <property type="evidence" value="ECO:0007669"/>
    <property type="project" value="InterPro"/>
</dbReference>
<evidence type="ECO:0000256" key="4">
    <source>
        <dbReference type="ARBA" id="ARBA00022679"/>
    </source>
</evidence>
<keyword evidence="4 6" id="KW-0808">Transferase</keyword>
<proteinExistence type="predicted"/>
<evidence type="ECO:0000313" key="6">
    <source>
        <dbReference type="EMBL" id="VTP67101.1"/>
    </source>
</evidence>
<organism evidence="6 7">
    <name type="scientific">Serratia rubidaea</name>
    <name type="common">Serratia marinorubra</name>
    <dbReference type="NCBI Taxonomy" id="61652"/>
    <lineage>
        <taxon>Bacteria</taxon>
        <taxon>Pseudomonadati</taxon>
        <taxon>Pseudomonadota</taxon>
        <taxon>Gammaproteobacteria</taxon>
        <taxon>Enterobacterales</taxon>
        <taxon>Yersiniaceae</taxon>
        <taxon>Serratia</taxon>
    </lineage>
</organism>
<keyword evidence="5" id="KW-0472">Membrane</keyword>
<keyword evidence="3 6" id="KW-0328">Glycosyltransferase</keyword>
<gene>
    <name evidence="6" type="ORF">NCTC12971_04937</name>
</gene>
<evidence type="ECO:0000256" key="2">
    <source>
        <dbReference type="ARBA" id="ARBA00022519"/>
    </source>
</evidence>
<dbReference type="InterPro" id="IPR009993">
    <property type="entry name" value="WecF"/>
</dbReference>
<dbReference type="AlphaFoldDB" id="A0A4U9HU84"/>
<evidence type="ECO:0000256" key="1">
    <source>
        <dbReference type="ARBA" id="ARBA00022475"/>
    </source>
</evidence>
<evidence type="ECO:0000313" key="7">
    <source>
        <dbReference type="Proteomes" id="UP000307968"/>
    </source>
</evidence>
<accession>A0A4U9HU84</accession>
<evidence type="ECO:0000256" key="5">
    <source>
        <dbReference type="ARBA" id="ARBA00023136"/>
    </source>
</evidence>
<dbReference type="GO" id="GO:0009246">
    <property type="term" value="P:enterobacterial common antigen biosynthetic process"/>
    <property type="evidence" value="ECO:0007669"/>
    <property type="project" value="InterPro"/>
</dbReference>
<name>A0A4U9HU84_SERRU</name>
<evidence type="ECO:0000256" key="3">
    <source>
        <dbReference type="ARBA" id="ARBA00022676"/>
    </source>
</evidence>
<keyword evidence="1" id="KW-1003">Cell membrane</keyword>
<reference evidence="6 7" key="1">
    <citation type="submission" date="2019-05" db="EMBL/GenBank/DDBJ databases">
        <authorList>
            <consortium name="Pathogen Informatics"/>
        </authorList>
    </citation>
    <scope>NUCLEOTIDE SEQUENCE [LARGE SCALE GENOMIC DNA]</scope>
    <source>
        <strain evidence="6 7">NCTC12971</strain>
    </source>
</reference>
<protein>
    <submittedName>
        <fullName evidence="6">4-alpha-L-fucosyltransferase</fullName>
    </submittedName>
</protein>